<accession>A0A7W3JPW3</accession>
<dbReference type="Proteomes" id="UP000526083">
    <property type="component" value="Unassembled WGS sequence"/>
</dbReference>
<dbReference type="SUPFAM" id="SSF55008">
    <property type="entry name" value="HMA, heavy metal-associated domain"/>
    <property type="match status" value="1"/>
</dbReference>
<dbReference type="InterPro" id="IPR006121">
    <property type="entry name" value="HMA_dom"/>
</dbReference>
<evidence type="ECO:0000256" key="1">
    <source>
        <dbReference type="ARBA" id="ARBA00022723"/>
    </source>
</evidence>
<dbReference type="InterPro" id="IPR017969">
    <property type="entry name" value="Heavy-metal-associated_CS"/>
</dbReference>
<dbReference type="Pfam" id="PF00403">
    <property type="entry name" value="HMA"/>
    <property type="match status" value="1"/>
</dbReference>
<organism evidence="3 4">
    <name type="scientific">Microbacterium halimionae</name>
    <dbReference type="NCBI Taxonomy" id="1526413"/>
    <lineage>
        <taxon>Bacteria</taxon>
        <taxon>Bacillati</taxon>
        <taxon>Actinomycetota</taxon>
        <taxon>Actinomycetes</taxon>
        <taxon>Micrococcales</taxon>
        <taxon>Microbacteriaceae</taxon>
        <taxon>Microbacterium</taxon>
    </lineage>
</organism>
<reference evidence="3 4" key="1">
    <citation type="submission" date="2020-07" db="EMBL/GenBank/DDBJ databases">
        <title>Sequencing the genomes of 1000 actinobacteria strains.</title>
        <authorList>
            <person name="Klenk H.-P."/>
        </authorList>
    </citation>
    <scope>NUCLEOTIDE SEQUENCE [LARGE SCALE GENOMIC DNA]</scope>
    <source>
        <strain evidence="3 4">DSM 27576</strain>
    </source>
</reference>
<proteinExistence type="predicted"/>
<keyword evidence="4" id="KW-1185">Reference proteome</keyword>
<evidence type="ECO:0000313" key="3">
    <source>
        <dbReference type="EMBL" id="MBA8816766.1"/>
    </source>
</evidence>
<sequence>MINITVPVQGMTCAHCVSSVTEELTEIDGVNAVSVDLNPGGISQVTISAASELDNDAIDEAVTEAGYVIAQA</sequence>
<dbReference type="InterPro" id="IPR036163">
    <property type="entry name" value="HMA_dom_sf"/>
</dbReference>
<dbReference type="EMBL" id="JACGWY010000003">
    <property type="protein sequence ID" value="MBA8816766.1"/>
    <property type="molecule type" value="Genomic_DNA"/>
</dbReference>
<feature type="domain" description="HMA" evidence="2">
    <location>
        <begin position="2"/>
        <end position="70"/>
    </location>
</feature>
<protein>
    <submittedName>
        <fullName evidence="3">Copper chaperone CopZ</fullName>
    </submittedName>
</protein>
<evidence type="ECO:0000313" key="4">
    <source>
        <dbReference type="Proteomes" id="UP000526083"/>
    </source>
</evidence>
<keyword evidence="1" id="KW-0479">Metal-binding</keyword>
<gene>
    <name evidence="3" type="ORF">FHX48_001859</name>
</gene>
<evidence type="ECO:0000259" key="2">
    <source>
        <dbReference type="PROSITE" id="PS50846"/>
    </source>
</evidence>
<dbReference type="GO" id="GO:0046872">
    <property type="term" value="F:metal ion binding"/>
    <property type="evidence" value="ECO:0007669"/>
    <property type="project" value="UniProtKB-KW"/>
</dbReference>
<dbReference type="RefSeq" id="WP_167046431.1">
    <property type="nucleotide sequence ID" value="NZ_JAAOZB010000001.1"/>
</dbReference>
<dbReference type="AlphaFoldDB" id="A0A7W3JPW3"/>
<comment type="caution">
    <text evidence="3">The sequence shown here is derived from an EMBL/GenBank/DDBJ whole genome shotgun (WGS) entry which is preliminary data.</text>
</comment>
<dbReference type="PROSITE" id="PS50846">
    <property type="entry name" value="HMA_2"/>
    <property type="match status" value="1"/>
</dbReference>
<name>A0A7W3JPW3_9MICO</name>
<dbReference type="Gene3D" id="3.30.70.100">
    <property type="match status" value="1"/>
</dbReference>
<dbReference type="PROSITE" id="PS01047">
    <property type="entry name" value="HMA_1"/>
    <property type="match status" value="1"/>
</dbReference>
<dbReference type="CDD" id="cd00371">
    <property type="entry name" value="HMA"/>
    <property type="match status" value="1"/>
</dbReference>